<comment type="caution">
    <text evidence="2">The sequence shown here is derived from an EMBL/GenBank/DDBJ whole genome shotgun (WGS) entry which is preliminary data.</text>
</comment>
<evidence type="ECO:0000313" key="2">
    <source>
        <dbReference type="EMBL" id="MCK9686897.1"/>
    </source>
</evidence>
<dbReference type="AlphaFoldDB" id="A0A9X2C009"/>
<dbReference type="RefSeq" id="WP_275682937.1">
    <property type="nucleotide sequence ID" value="NZ_JAJLJH010000003.1"/>
</dbReference>
<feature type="domain" description="VOC" evidence="1">
    <location>
        <begin position="7"/>
        <end position="121"/>
    </location>
</feature>
<sequence>MIPAFDRIDHIHLYATNRNRAEQWYADVMGFKRVPELESWADGGPLTLSNSSGTVHIALFEAPAQPCRSVIALSVGAEEFVAWRQHLVDKLKRPVEPEDHQLSWSLYFADPDGNPWEITTYQHAIVATLLKPVGM</sequence>
<reference evidence="2" key="1">
    <citation type="submission" date="2021-11" db="EMBL/GenBank/DDBJ databases">
        <title>BS-T2-15 a new species belonging to the Comamonadaceae family isolated from the soil of a French oak forest.</title>
        <authorList>
            <person name="Mieszkin S."/>
            <person name="Alain K."/>
        </authorList>
    </citation>
    <scope>NUCLEOTIDE SEQUENCE</scope>
    <source>
        <strain evidence="2">BS-T2-15</strain>
    </source>
</reference>
<evidence type="ECO:0000259" key="1">
    <source>
        <dbReference type="PROSITE" id="PS51819"/>
    </source>
</evidence>
<protein>
    <submittedName>
        <fullName evidence="2">VOC family protein</fullName>
    </submittedName>
</protein>
<dbReference type="Proteomes" id="UP001139353">
    <property type="component" value="Unassembled WGS sequence"/>
</dbReference>
<dbReference type="InterPro" id="IPR029068">
    <property type="entry name" value="Glyas_Bleomycin-R_OHBP_Dase"/>
</dbReference>
<keyword evidence="3" id="KW-1185">Reference proteome</keyword>
<dbReference type="CDD" id="cd06587">
    <property type="entry name" value="VOC"/>
    <property type="match status" value="1"/>
</dbReference>
<organism evidence="2 3">
    <name type="scientific">Scleromatobacter humisilvae</name>
    <dbReference type="NCBI Taxonomy" id="2897159"/>
    <lineage>
        <taxon>Bacteria</taxon>
        <taxon>Pseudomonadati</taxon>
        <taxon>Pseudomonadota</taxon>
        <taxon>Betaproteobacteria</taxon>
        <taxon>Burkholderiales</taxon>
        <taxon>Sphaerotilaceae</taxon>
        <taxon>Scleromatobacter</taxon>
    </lineage>
</organism>
<dbReference type="InterPro" id="IPR037523">
    <property type="entry name" value="VOC_core"/>
</dbReference>
<proteinExistence type="predicted"/>
<evidence type="ECO:0000313" key="3">
    <source>
        <dbReference type="Proteomes" id="UP001139353"/>
    </source>
</evidence>
<dbReference type="PROSITE" id="PS51819">
    <property type="entry name" value="VOC"/>
    <property type="match status" value="1"/>
</dbReference>
<gene>
    <name evidence="2" type="ORF">LPC04_14385</name>
</gene>
<dbReference type="EMBL" id="JAJLJH010000003">
    <property type="protein sequence ID" value="MCK9686897.1"/>
    <property type="molecule type" value="Genomic_DNA"/>
</dbReference>
<dbReference type="InterPro" id="IPR004360">
    <property type="entry name" value="Glyas_Fos-R_dOase_dom"/>
</dbReference>
<name>A0A9X2C009_9BURK</name>
<dbReference type="Pfam" id="PF00903">
    <property type="entry name" value="Glyoxalase"/>
    <property type="match status" value="1"/>
</dbReference>
<dbReference type="SUPFAM" id="SSF54593">
    <property type="entry name" value="Glyoxalase/Bleomycin resistance protein/Dihydroxybiphenyl dioxygenase"/>
    <property type="match status" value="1"/>
</dbReference>
<dbReference type="Gene3D" id="3.10.180.10">
    <property type="entry name" value="2,3-Dihydroxybiphenyl 1,2-Dioxygenase, domain 1"/>
    <property type="match status" value="1"/>
</dbReference>
<accession>A0A9X2C009</accession>